<dbReference type="PANTHER" id="PTHR43628:SF1">
    <property type="entry name" value="CHITIN SYNTHASE REGULATORY FACTOR 2-RELATED"/>
    <property type="match status" value="1"/>
</dbReference>
<gene>
    <name evidence="1" type="ORF">FYJ83_18650</name>
</gene>
<reference evidence="1 2" key="1">
    <citation type="submission" date="2019-09" db="EMBL/GenBank/DDBJ databases">
        <title>In-depth cultivation of the pig gut microbiome towards novel bacterial diversity and tailored functional studies.</title>
        <authorList>
            <person name="Wylensek D."/>
            <person name="Hitch T.C.A."/>
            <person name="Clavel T."/>
        </authorList>
    </citation>
    <scope>NUCLEOTIDE SEQUENCE [LARGE SCALE GENOMIC DNA]</scope>
    <source>
        <strain evidence="1 2">WCA3-693-APC-4?</strain>
    </source>
</reference>
<dbReference type="RefSeq" id="WP_154443035.1">
    <property type="nucleotide sequence ID" value="NZ_VUNQ01000078.1"/>
</dbReference>
<comment type="caution">
    <text evidence="1">The sequence shown here is derived from an EMBL/GenBank/DDBJ whole genome shotgun (WGS) entry which is preliminary data.</text>
</comment>
<dbReference type="SUPFAM" id="SSF81901">
    <property type="entry name" value="HCP-like"/>
    <property type="match status" value="1"/>
</dbReference>
<proteinExistence type="predicted"/>
<dbReference type="EMBL" id="VUNQ01000078">
    <property type="protein sequence ID" value="MSU03480.1"/>
    <property type="molecule type" value="Genomic_DNA"/>
</dbReference>
<dbReference type="Gene3D" id="1.25.40.10">
    <property type="entry name" value="Tetratricopeptide repeat domain"/>
    <property type="match status" value="2"/>
</dbReference>
<dbReference type="SMART" id="SM00671">
    <property type="entry name" value="SEL1"/>
    <property type="match status" value="5"/>
</dbReference>
<dbReference type="PANTHER" id="PTHR43628">
    <property type="entry name" value="ACTIVATOR OF C KINASE PROTEIN 1-RELATED"/>
    <property type="match status" value="1"/>
</dbReference>
<dbReference type="InterPro" id="IPR041073">
    <property type="entry name" value="MobL"/>
</dbReference>
<sequence length="694" mass="80701">MPRLILKCPYLKGGSDKTSAHLENLVNYIATRDGVEKINIENRNFSSTKQGELILQLVKEFPNTKNLFEYEDYIKNPSLENASEFISIAIEENFDKIGKRKNYVDYIANRLRVEKMGKHGLFTGGDESLVLSRIAEEVANHEGNVWTPIISLRREDAAGLGYDNAESWHNMLSYYAIDIAESLKIKPENFQWYAAFHNEGHHPHIHMICYSTDPKKGYLTKKGIEKMKSGFVKNIFGQELKEIYIEQSKRRDELKEESREVLLQLISEMKNDTYRNSNVEELFIGFAERLKFSKGKKQYGYLQPKLKAMVDEIVDELAKEERISKAYELWYEMRNEVLHSYMDNLPEPLPLSQQKEFKSIKNMIIKEADNFNKGIFSFEEIANGDIDMTDEIVDKAIDNRAEKNTEFIEVEGSNLDLINEIEVSDDIDIAEDVYIKWSDDYKRACEFLFGTDDIVQDFEEAFCLFRSEAEKGNALAMFNMGRMFADGLGIEIDIEESYKWYEKALNAFHKVESRKPWKYTEYRIGKMYSQGLGTEEDYEKAAYWLTLSAKERYKFAEYSLGGLYYRGQGVEQSYESAFDLYLKSAKQGFPYADFEAAKMYRDGIGTDRNKEESDKYFYSAFIGFKRLEKQSHDDKIQYRLGWMLQNGIGTEKDIGEAKQYYEKSAKLGNTFACYSLAKLILAEENPEHELPVIR</sequence>
<keyword evidence="2" id="KW-1185">Reference proteome</keyword>
<dbReference type="AlphaFoldDB" id="A0A6N7Y5Z9"/>
<dbReference type="InterPro" id="IPR011990">
    <property type="entry name" value="TPR-like_helical_dom_sf"/>
</dbReference>
<evidence type="ECO:0000313" key="1">
    <source>
        <dbReference type="EMBL" id="MSU03480.1"/>
    </source>
</evidence>
<protein>
    <submittedName>
        <fullName evidence="1">SEL1-like repeat protein</fullName>
    </submittedName>
</protein>
<dbReference type="InterPro" id="IPR048102">
    <property type="entry name" value="MobP3"/>
</dbReference>
<accession>A0A6N7Y5Z9</accession>
<evidence type="ECO:0000313" key="2">
    <source>
        <dbReference type="Proteomes" id="UP000469523"/>
    </source>
</evidence>
<dbReference type="Pfam" id="PF08238">
    <property type="entry name" value="Sel1"/>
    <property type="match status" value="6"/>
</dbReference>
<dbReference type="InterPro" id="IPR006597">
    <property type="entry name" value="Sel1-like"/>
</dbReference>
<dbReference type="Pfam" id="PF18555">
    <property type="entry name" value="MobL"/>
    <property type="match status" value="1"/>
</dbReference>
<dbReference type="InterPro" id="IPR052945">
    <property type="entry name" value="Mitotic_Regulator"/>
</dbReference>
<organism evidence="1 2">
    <name type="scientific">Tissierella pigra</name>
    <dbReference type="NCBI Taxonomy" id="2607614"/>
    <lineage>
        <taxon>Bacteria</taxon>
        <taxon>Bacillati</taxon>
        <taxon>Bacillota</taxon>
        <taxon>Tissierellia</taxon>
        <taxon>Tissierellales</taxon>
        <taxon>Tissierellaceae</taxon>
        <taxon>Tissierella</taxon>
    </lineage>
</organism>
<dbReference type="Proteomes" id="UP000469523">
    <property type="component" value="Unassembled WGS sequence"/>
</dbReference>
<name>A0A6N7Y5Z9_9FIRM</name>
<dbReference type="NCBIfam" id="NF041499">
    <property type="entry name" value="MobP3"/>
    <property type="match status" value="1"/>
</dbReference>